<dbReference type="EMBL" id="AWUE01015354">
    <property type="protein sequence ID" value="OMO98283.1"/>
    <property type="molecule type" value="Genomic_DNA"/>
</dbReference>
<dbReference type="Proteomes" id="UP000187203">
    <property type="component" value="Unassembled WGS sequence"/>
</dbReference>
<evidence type="ECO:0000313" key="2">
    <source>
        <dbReference type="EMBL" id="OMO98283.1"/>
    </source>
</evidence>
<accession>A0A1R3JTT0</accession>
<gene>
    <name evidence="2" type="ORF">COLO4_14027</name>
</gene>
<reference evidence="3" key="1">
    <citation type="submission" date="2013-09" db="EMBL/GenBank/DDBJ databases">
        <title>Corchorus olitorius genome sequencing.</title>
        <authorList>
            <person name="Alam M."/>
            <person name="Haque M.S."/>
            <person name="Islam M.S."/>
            <person name="Emdad E.M."/>
            <person name="Islam M.M."/>
            <person name="Ahmed B."/>
            <person name="Halim A."/>
            <person name="Hossen Q.M.M."/>
            <person name="Hossain M.Z."/>
            <person name="Ahmed R."/>
            <person name="Khan M.M."/>
            <person name="Islam R."/>
            <person name="Rashid M.M."/>
            <person name="Khan S.A."/>
            <person name="Rahman M.S."/>
            <person name="Alam M."/>
            <person name="Yahiya A.S."/>
            <person name="Khan M.S."/>
            <person name="Azam M.S."/>
            <person name="Haque T."/>
            <person name="Lashkar M.Z.H."/>
            <person name="Akhand A.I."/>
            <person name="Morshed G."/>
            <person name="Roy S."/>
            <person name="Uddin K.S."/>
            <person name="Rabeya T."/>
            <person name="Hossain A.S."/>
            <person name="Chowdhury A."/>
            <person name="Snigdha A.R."/>
            <person name="Mortoza M.S."/>
            <person name="Matin S.A."/>
            <person name="Hoque S.M.E."/>
            <person name="Islam M.K."/>
            <person name="Roy D.K."/>
            <person name="Haider R."/>
            <person name="Moosa M.M."/>
            <person name="Elias S.M."/>
            <person name="Hasan A.M."/>
            <person name="Jahan S."/>
            <person name="Shafiuddin M."/>
            <person name="Mahmood N."/>
            <person name="Shommy N.S."/>
        </authorList>
    </citation>
    <scope>NUCLEOTIDE SEQUENCE [LARGE SCALE GENOMIC DNA]</scope>
    <source>
        <strain evidence="3">cv. O-4</strain>
    </source>
</reference>
<organism evidence="2 3">
    <name type="scientific">Corchorus olitorius</name>
    <dbReference type="NCBI Taxonomy" id="93759"/>
    <lineage>
        <taxon>Eukaryota</taxon>
        <taxon>Viridiplantae</taxon>
        <taxon>Streptophyta</taxon>
        <taxon>Embryophyta</taxon>
        <taxon>Tracheophyta</taxon>
        <taxon>Spermatophyta</taxon>
        <taxon>Magnoliopsida</taxon>
        <taxon>eudicotyledons</taxon>
        <taxon>Gunneridae</taxon>
        <taxon>Pentapetalae</taxon>
        <taxon>rosids</taxon>
        <taxon>malvids</taxon>
        <taxon>Malvales</taxon>
        <taxon>Malvaceae</taxon>
        <taxon>Grewioideae</taxon>
        <taxon>Apeibeae</taxon>
        <taxon>Corchorus</taxon>
    </lineage>
</organism>
<protein>
    <submittedName>
        <fullName evidence="2">Uncharacterized protein</fullName>
    </submittedName>
</protein>
<evidence type="ECO:0000313" key="3">
    <source>
        <dbReference type="Proteomes" id="UP000187203"/>
    </source>
</evidence>
<proteinExistence type="predicted"/>
<comment type="caution">
    <text evidence="2">The sequence shown here is derived from an EMBL/GenBank/DDBJ whole genome shotgun (WGS) entry which is preliminary data.</text>
</comment>
<name>A0A1R3JTT0_9ROSI</name>
<keyword evidence="3" id="KW-1185">Reference proteome</keyword>
<evidence type="ECO:0000256" key="1">
    <source>
        <dbReference type="SAM" id="MobiDB-lite"/>
    </source>
</evidence>
<feature type="region of interest" description="Disordered" evidence="1">
    <location>
        <begin position="1"/>
        <end position="23"/>
    </location>
</feature>
<dbReference type="AlphaFoldDB" id="A0A1R3JTT0"/>
<sequence length="205" mass="22895">MDQHKDWKGKGVAQTATKPSSSKVDKNPVVVVNISKQLEGNCKLIGDIGVHSTIEKKDNYNQAMKGQDSAHINDELDDGYASCEEVDLIFDISEIMEQIFYSNPMSILCSLGYLRFSKECFVWINLSELQILALSLSTVPKMVIGKSLGVKFRIPVSVETMPLLRSTDLMINDVDSDRVSESREALEFDDNDESRTKVLNEDIVG</sequence>